<evidence type="ECO:0000256" key="2">
    <source>
        <dbReference type="SAM" id="Phobius"/>
    </source>
</evidence>
<keyword evidence="2" id="KW-1133">Transmembrane helix</keyword>
<evidence type="ECO:0000313" key="3">
    <source>
        <dbReference type="EMBL" id="ETO01932.1"/>
    </source>
</evidence>
<dbReference type="AlphaFoldDB" id="X6LLD2"/>
<evidence type="ECO:0000313" key="4">
    <source>
        <dbReference type="Proteomes" id="UP000023152"/>
    </source>
</evidence>
<feature type="transmembrane region" description="Helical" evidence="2">
    <location>
        <begin position="27"/>
        <end position="50"/>
    </location>
</feature>
<keyword evidence="2" id="KW-0812">Transmembrane</keyword>
<comment type="caution">
    <text evidence="3">The sequence shown here is derived from an EMBL/GenBank/DDBJ whole genome shotgun (WGS) entry which is preliminary data.</text>
</comment>
<dbReference type="Proteomes" id="UP000023152">
    <property type="component" value="Unassembled WGS sequence"/>
</dbReference>
<dbReference type="EMBL" id="ASPP01037077">
    <property type="protein sequence ID" value="ETO01932.1"/>
    <property type="molecule type" value="Genomic_DNA"/>
</dbReference>
<proteinExistence type="predicted"/>
<evidence type="ECO:0000256" key="1">
    <source>
        <dbReference type="SAM" id="MobiDB-lite"/>
    </source>
</evidence>
<sequence length="118" mass="13989">WLYLCDHNVYVFANSFSKRFEMTITKLWMSLTTYLTALFTLCLPCLSCSVDIWSSLFQKPLENVSKTEDKESLHEEDEEEKVKETELNKYLWNDMFIDSLKEVIDTRDDPMANNKNNN</sequence>
<feature type="non-terminal residue" evidence="3">
    <location>
        <position position="118"/>
    </location>
</feature>
<keyword evidence="2" id="KW-0472">Membrane</keyword>
<name>X6LLD2_RETFI</name>
<reference evidence="3 4" key="1">
    <citation type="journal article" date="2013" name="Curr. Biol.">
        <title>The Genome of the Foraminiferan Reticulomyxa filosa.</title>
        <authorList>
            <person name="Glockner G."/>
            <person name="Hulsmann N."/>
            <person name="Schleicher M."/>
            <person name="Noegel A.A."/>
            <person name="Eichinger L."/>
            <person name="Gallinger C."/>
            <person name="Pawlowski J."/>
            <person name="Sierra R."/>
            <person name="Euteneuer U."/>
            <person name="Pillet L."/>
            <person name="Moustafa A."/>
            <person name="Platzer M."/>
            <person name="Groth M."/>
            <person name="Szafranski K."/>
            <person name="Schliwa M."/>
        </authorList>
    </citation>
    <scope>NUCLEOTIDE SEQUENCE [LARGE SCALE GENOMIC DNA]</scope>
</reference>
<keyword evidence="4" id="KW-1185">Reference proteome</keyword>
<accession>X6LLD2</accession>
<protein>
    <submittedName>
        <fullName evidence="3">Uncharacterized protein</fullName>
    </submittedName>
</protein>
<organism evidence="3 4">
    <name type="scientific">Reticulomyxa filosa</name>
    <dbReference type="NCBI Taxonomy" id="46433"/>
    <lineage>
        <taxon>Eukaryota</taxon>
        <taxon>Sar</taxon>
        <taxon>Rhizaria</taxon>
        <taxon>Retaria</taxon>
        <taxon>Foraminifera</taxon>
        <taxon>Monothalamids</taxon>
        <taxon>Reticulomyxidae</taxon>
        <taxon>Reticulomyxa</taxon>
    </lineage>
</organism>
<feature type="non-terminal residue" evidence="3">
    <location>
        <position position="1"/>
    </location>
</feature>
<feature type="region of interest" description="Disordered" evidence="1">
    <location>
        <begin position="64"/>
        <end position="83"/>
    </location>
</feature>
<gene>
    <name evidence="3" type="ORF">RFI_35507</name>
</gene>